<dbReference type="Pfam" id="PF25944">
    <property type="entry name" value="Beta-barrel_RND"/>
    <property type="match status" value="1"/>
</dbReference>
<dbReference type="RefSeq" id="WP_166919063.1">
    <property type="nucleotide sequence ID" value="NZ_JAASRN010000002.1"/>
</dbReference>
<dbReference type="GO" id="GO:0046677">
    <property type="term" value="P:response to antibiotic"/>
    <property type="evidence" value="ECO:0007669"/>
    <property type="project" value="TreeGrafter"/>
</dbReference>
<reference evidence="4 5" key="1">
    <citation type="submission" date="2020-03" db="EMBL/GenBank/DDBJ databases">
        <title>Genomic Encyclopedia of Type Strains, Phase IV (KMG-IV): sequencing the most valuable type-strain genomes for metagenomic binning, comparative biology and taxonomic classification.</title>
        <authorList>
            <person name="Goeker M."/>
        </authorList>
    </citation>
    <scope>NUCLEOTIDE SEQUENCE [LARGE SCALE GENOMIC DNA]</scope>
    <source>
        <strain evidence="4 5">DSM 5718</strain>
    </source>
</reference>
<name>A0A846MQE6_9BACT</name>
<evidence type="ECO:0000313" key="5">
    <source>
        <dbReference type="Proteomes" id="UP000537126"/>
    </source>
</evidence>
<dbReference type="GO" id="GO:0030313">
    <property type="term" value="C:cell envelope"/>
    <property type="evidence" value="ECO:0007669"/>
    <property type="project" value="UniProtKB-SubCell"/>
</dbReference>
<comment type="caution">
    <text evidence="4">The sequence shown here is derived from an EMBL/GenBank/DDBJ whole genome shotgun (WGS) entry which is preliminary data.</text>
</comment>
<dbReference type="InterPro" id="IPR058626">
    <property type="entry name" value="MdtA-like_b-barrel"/>
</dbReference>
<sequence>MKNRKWTYWVLIALLFNLAACEKHKKHHGEVVQLPVTSPLRKDTSIVREYVCQIHAIQHIEVRALEEGYLQNIYVDEGMPVKKGQLLFQILPIVYQAELQKAQAEVYYAQVEYDNAKALADSNIISPAQLALVYAKLKKAQAELALAQSHLSFTKITAPFDGLVGRFHVRLGSLLEEGELLTTLSDVSQLWVYFNMPEPEYLDYMQGANNANTREVQLRMANGQIFDQKGKITAIESEFDNKTGTVAFRATFPNPKNLLRHGETGNILITIPLRGVHLIPQKCTFEVMDKKYVYLVEKDGTLKAHPVKVVAEFPHLYAVEGVSEKDRLLFDGLNKVREGEKIKAAYLPPAEAWKQLELYAE</sequence>
<dbReference type="AlphaFoldDB" id="A0A846MQE6"/>
<dbReference type="SUPFAM" id="SSF111369">
    <property type="entry name" value="HlyD-like secretion proteins"/>
    <property type="match status" value="1"/>
</dbReference>
<feature type="domain" description="Multidrug resistance protein MdtA-like beta-barrel" evidence="3">
    <location>
        <begin position="191"/>
        <end position="270"/>
    </location>
</feature>
<organism evidence="4 5">
    <name type="scientific">Thermonema lapsum</name>
    <dbReference type="NCBI Taxonomy" id="28195"/>
    <lineage>
        <taxon>Bacteria</taxon>
        <taxon>Pseudomonadati</taxon>
        <taxon>Bacteroidota</taxon>
        <taxon>Cytophagia</taxon>
        <taxon>Cytophagales</taxon>
        <taxon>Thermonemataceae</taxon>
        <taxon>Thermonema</taxon>
    </lineage>
</organism>
<dbReference type="PANTHER" id="PTHR30158">
    <property type="entry name" value="ACRA/E-RELATED COMPONENT OF DRUG EFFLUX TRANSPORTER"/>
    <property type="match status" value="1"/>
</dbReference>
<dbReference type="InterPro" id="IPR006143">
    <property type="entry name" value="RND_pump_MFP"/>
</dbReference>
<comment type="similarity">
    <text evidence="1">Belongs to the membrane fusion protein (MFP) (TC 8.A.1) family.</text>
</comment>
<dbReference type="InterPro" id="IPR058625">
    <property type="entry name" value="MdtA-like_BSH"/>
</dbReference>
<feature type="domain" description="Multidrug resistance protein MdtA-like barrel-sandwich hybrid" evidence="2">
    <location>
        <begin position="60"/>
        <end position="179"/>
    </location>
</feature>
<accession>A0A846MQE6</accession>
<dbReference type="Pfam" id="PF25917">
    <property type="entry name" value="BSH_RND"/>
    <property type="match status" value="1"/>
</dbReference>
<evidence type="ECO:0000313" key="4">
    <source>
        <dbReference type="EMBL" id="NIK73796.1"/>
    </source>
</evidence>
<dbReference type="GO" id="GO:0022857">
    <property type="term" value="F:transmembrane transporter activity"/>
    <property type="evidence" value="ECO:0007669"/>
    <property type="project" value="InterPro"/>
</dbReference>
<dbReference type="NCBIfam" id="TIGR01730">
    <property type="entry name" value="RND_mfp"/>
    <property type="match status" value="1"/>
</dbReference>
<dbReference type="Gene3D" id="2.40.30.170">
    <property type="match status" value="1"/>
</dbReference>
<dbReference type="Gene3D" id="2.40.420.20">
    <property type="match status" value="1"/>
</dbReference>
<keyword evidence="5" id="KW-1185">Reference proteome</keyword>
<protein>
    <submittedName>
        <fullName evidence="4">Membrane fusion protein (Multidrug efflux system)</fullName>
    </submittedName>
</protein>
<dbReference type="Proteomes" id="UP000537126">
    <property type="component" value="Unassembled WGS sequence"/>
</dbReference>
<evidence type="ECO:0000256" key="1">
    <source>
        <dbReference type="ARBA" id="ARBA00009477"/>
    </source>
</evidence>
<dbReference type="Gene3D" id="2.40.50.100">
    <property type="match status" value="1"/>
</dbReference>
<dbReference type="PANTHER" id="PTHR30158:SF23">
    <property type="entry name" value="MULTIDRUG RESISTANCE PROTEIN MEXA"/>
    <property type="match status" value="1"/>
</dbReference>
<evidence type="ECO:0000259" key="3">
    <source>
        <dbReference type="Pfam" id="PF25944"/>
    </source>
</evidence>
<dbReference type="Gene3D" id="1.10.287.470">
    <property type="entry name" value="Helix hairpin bin"/>
    <property type="match status" value="1"/>
</dbReference>
<gene>
    <name evidence="4" type="ORF">FHS56_001309</name>
</gene>
<evidence type="ECO:0000259" key="2">
    <source>
        <dbReference type="Pfam" id="PF25917"/>
    </source>
</evidence>
<dbReference type="EMBL" id="JAASRN010000002">
    <property type="protein sequence ID" value="NIK73796.1"/>
    <property type="molecule type" value="Genomic_DNA"/>
</dbReference>
<dbReference type="GO" id="GO:0005886">
    <property type="term" value="C:plasma membrane"/>
    <property type="evidence" value="ECO:0007669"/>
    <property type="project" value="TreeGrafter"/>
</dbReference>
<proteinExistence type="inferred from homology"/>